<feature type="domain" description="Chorismate-utilising enzyme C-terminal" evidence="1">
    <location>
        <begin position="172"/>
        <end position="432"/>
    </location>
</feature>
<dbReference type="GO" id="GO:0000162">
    <property type="term" value="P:L-tryptophan biosynthetic process"/>
    <property type="evidence" value="ECO:0007669"/>
    <property type="project" value="TreeGrafter"/>
</dbReference>
<dbReference type="Pfam" id="PF00425">
    <property type="entry name" value="Chorismate_bind"/>
    <property type="match status" value="1"/>
</dbReference>
<comment type="caution">
    <text evidence="3">The sequence shown here is derived from an EMBL/GenBank/DDBJ whole genome shotgun (WGS) entry which is preliminary data.</text>
</comment>
<dbReference type="Pfam" id="PF04715">
    <property type="entry name" value="Anth_synt_I_N"/>
    <property type="match status" value="1"/>
</dbReference>
<reference evidence="4" key="1">
    <citation type="submission" date="2018-05" db="EMBL/GenBank/DDBJ databases">
        <authorList>
            <person name="Liu B.-T."/>
        </authorList>
    </citation>
    <scope>NUCLEOTIDE SEQUENCE [LARGE SCALE GENOMIC DNA]</scope>
    <source>
        <strain evidence="4">WD6-1</strain>
    </source>
</reference>
<evidence type="ECO:0000259" key="1">
    <source>
        <dbReference type="Pfam" id="PF00425"/>
    </source>
</evidence>
<dbReference type="SUPFAM" id="SSF56322">
    <property type="entry name" value="ADC synthase"/>
    <property type="match status" value="1"/>
</dbReference>
<dbReference type="InterPro" id="IPR006805">
    <property type="entry name" value="Anth_synth_I_N"/>
</dbReference>
<keyword evidence="4" id="KW-1185">Reference proteome</keyword>
<dbReference type="InterPro" id="IPR005801">
    <property type="entry name" value="ADC_synthase"/>
</dbReference>
<name>A0A2U2BXN3_9PROT</name>
<protein>
    <submittedName>
        <fullName evidence="3">Para-aminobenzoate synthase</fullName>
    </submittedName>
</protein>
<dbReference type="Gene3D" id="3.60.120.10">
    <property type="entry name" value="Anthranilate synthase"/>
    <property type="match status" value="1"/>
</dbReference>
<feature type="domain" description="Anthranilate synthase component I N-terminal" evidence="2">
    <location>
        <begin position="17"/>
        <end position="133"/>
    </location>
</feature>
<dbReference type="EMBL" id="QEXV01000001">
    <property type="protein sequence ID" value="PWE18760.1"/>
    <property type="molecule type" value="Genomic_DNA"/>
</dbReference>
<gene>
    <name evidence="3" type="ORF">DDZ18_03975</name>
</gene>
<organism evidence="3 4">
    <name type="scientific">Marinicauda salina</name>
    <dbReference type="NCBI Taxonomy" id="2135793"/>
    <lineage>
        <taxon>Bacteria</taxon>
        <taxon>Pseudomonadati</taxon>
        <taxon>Pseudomonadota</taxon>
        <taxon>Alphaproteobacteria</taxon>
        <taxon>Maricaulales</taxon>
        <taxon>Maricaulaceae</taxon>
        <taxon>Marinicauda</taxon>
    </lineage>
</organism>
<dbReference type="InterPro" id="IPR015890">
    <property type="entry name" value="Chorismate_C"/>
</dbReference>
<accession>A0A2U2BXN3</accession>
<evidence type="ECO:0000313" key="4">
    <source>
        <dbReference type="Proteomes" id="UP000245168"/>
    </source>
</evidence>
<sequence>MTLAALAPVRGSDAGWIAPEDALASLRDEPGTLLLHGGGAGERGRFSYLFAFPAFTISETDAAAGFAALQAAGRARRAPGEGFRGGFAGLLSYELGAAFERTPLPETGGAADPVLHMGWYDAVAVFDHQRGEVRVEGEGDAARKLDSVLAEARPPAGLDARGGRLEAIWPEARYLEAAARAVDYVRAGDVFQVNLSHPFEAELGGADAPYAVFRALAEASPAAFAAYLRIDAGRVVVTNSPERFLQVFPDGRVQTRPIKGTRPRGEDPLSDRRLAEALAASEKDRAENLMIVDLMRNDLSRVCAPGTVRAPDLFSVEAFANVHHLVSTVEGRLAAGRDAFDLVAASFPPGSITGAPKLRAMEIIAELEGARRGAYCGAMGWLGADGAADFNVMIRTASFRRHGAGWRVEARSGGAITADSDPAAELAETRAKIAALRAAMEAPA</sequence>
<dbReference type="PRINTS" id="PR00095">
    <property type="entry name" value="ANTSNTHASEI"/>
</dbReference>
<proteinExistence type="predicted"/>
<dbReference type="RefSeq" id="WP_109252034.1">
    <property type="nucleotide sequence ID" value="NZ_QEXV01000001.1"/>
</dbReference>
<dbReference type="OrthoDB" id="9803598at2"/>
<dbReference type="PANTHER" id="PTHR11236">
    <property type="entry name" value="AMINOBENZOATE/ANTHRANILATE SYNTHASE"/>
    <property type="match status" value="1"/>
</dbReference>
<dbReference type="InterPro" id="IPR019999">
    <property type="entry name" value="Anth_synth_I-like"/>
</dbReference>
<dbReference type="PANTHER" id="PTHR11236:SF9">
    <property type="entry name" value="ANTHRANILATE SYNTHASE COMPONENT 1"/>
    <property type="match status" value="1"/>
</dbReference>
<evidence type="ECO:0000259" key="2">
    <source>
        <dbReference type="Pfam" id="PF04715"/>
    </source>
</evidence>
<dbReference type="Proteomes" id="UP000245168">
    <property type="component" value="Unassembled WGS sequence"/>
</dbReference>
<dbReference type="AlphaFoldDB" id="A0A2U2BXN3"/>
<evidence type="ECO:0000313" key="3">
    <source>
        <dbReference type="EMBL" id="PWE18760.1"/>
    </source>
</evidence>